<evidence type="ECO:0000259" key="1">
    <source>
        <dbReference type="Pfam" id="PF13503"/>
    </source>
</evidence>
<dbReference type="AlphaFoldDB" id="A0A2K9LJB1"/>
<dbReference type="Proteomes" id="UP000235116">
    <property type="component" value="Chromosome"/>
</dbReference>
<accession>A0A2K9LJB1</accession>
<dbReference type="Pfam" id="PF13503">
    <property type="entry name" value="DUF4123"/>
    <property type="match status" value="1"/>
</dbReference>
<reference evidence="3" key="1">
    <citation type="submission" date="2017-08" db="EMBL/GenBank/DDBJ databases">
        <title>Direct submision.</title>
        <authorList>
            <person name="Kim S.-J."/>
            <person name="Rhee S.-K."/>
        </authorList>
    </citation>
    <scope>NUCLEOTIDE SEQUENCE [LARGE SCALE GENOMIC DNA]</scope>
    <source>
        <strain evidence="3">GI5</strain>
    </source>
</reference>
<protein>
    <recommendedName>
        <fullName evidence="1">DUF4123 domain-containing protein</fullName>
    </recommendedName>
</protein>
<dbReference type="EMBL" id="CP022684">
    <property type="protein sequence ID" value="AUM11595.1"/>
    <property type="molecule type" value="Genomic_DNA"/>
</dbReference>
<dbReference type="InterPro" id="IPR025391">
    <property type="entry name" value="DUF4123"/>
</dbReference>
<gene>
    <name evidence="2" type="ORF">Kalk_03810</name>
</gene>
<sequence length="288" mass="33695">MQIYREHELAPALSDELQQSSDCSLFAIIDGTGAPDALYHFFRYAPEADYHPLFLGTDLEHCLPHSPYLAHISLSQVEYMELASQTRQGVLWFTSPLTLHQQIDFWKCRLYVHTDNVDTRLFRYWSGPITHRYLAALKPEQQQQFLPPVASIATPDADSRQWTLRTIQPSNKIHLPLPLDTWTIPEHHLDIFNDRFEQIQISEIEAALWSRIPETLDQTYPAFIPQRIAAGINQARQLELHSDYALEKFIECQFRWGNDFWRHPDFAELWEASNTEQGFLNRIENAIY</sequence>
<evidence type="ECO:0000313" key="2">
    <source>
        <dbReference type="EMBL" id="AUM11595.1"/>
    </source>
</evidence>
<evidence type="ECO:0000313" key="3">
    <source>
        <dbReference type="Proteomes" id="UP000235116"/>
    </source>
</evidence>
<name>A0A2K9LJB1_9GAMM</name>
<dbReference type="KEGG" id="kak:Kalk_03810"/>
<organism evidence="2 3">
    <name type="scientific">Ketobacter alkanivorans</name>
    <dbReference type="NCBI Taxonomy" id="1917421"/>
    <lineage>
        <taxon>Bacteria</taxon>
        <taxon>Pseudomonadati</taxon>
        <taxon>Pseudomonadota</taxon>
        <taxon>Gammaproteobacteria</taxon>
        <taxon>Pseudomonadales</taxon>
        <taxon>Ketobacteraceae</taxon>
        <taxon>Ketobacter</taxon>
    </lineage>
</organism>
<keyword evidence="3" id="KW-1185">Reference proteome</keyword>
<dbReference type="OrthoDB" id="5891132at2"/>
<dbReference type="RefSeq" id="WP_101892935.1">
    <property type="nucleotide sequence ID" value="NZ_CP022684.1"/>
</dbReference>
<proteinExistence type="predicted"/>
<feature type="domain" description="DUF4123" evidence="1">
    <location>
        <begin position="25"/>
        <end position="144"/>
    </location>
</feature>